<comment type="caution">
    <text evidence="1">The sequence shown here is derived from an EMBL/GenBank/DDBJ whole genome shotgun (WGS) entry which is preliminary data.</text>
</comment>
<evidence type="ECO:0000313" key="1">
    <source>
        <dbReference type="EMBL" id="CAG8813500.1"/>
    </source>
</evidence>
<dbReference type="OrthoDB" id="2412191at2759"/>
<dbReference type="Proteomes" id="UP000789759">
    <property type="component" value="Unassembled WGS sequence"/>
</dbReference>
<protein>
    <submittedName>
        <fullName evidence="1">6915_t:CDS:1</fullName>
    </submittedName>
</protein>
<name>A0A9N9K5Z9_9GLOM</name>
<proteinExistence type="predicted"/>
<sequence length="128" mass="15116">MLYCVFAMDDIKSSKKYQRDKDAPAWPFRIVMAGASNSEEHNVKCDDVFLFRHHLNELKYKIVRDFYKYLAQDKSKPYYEDITFSILSPDKIPDPKKFNAKKSTLTIFKDLYSDPPAIQKKIISFFTQ</sequence>
<feature type="non-terminal residue" evidence="1">
    <location>
        <position position="1"/>
    </location>
</feature>
<evidence type="ECO:0000313" key="2">
    <source>
        <dbReference type="Proteomes" id="UP000789759"/>
    </source>
</evidence>
<dbReference type="AlphaFoldDB" id="A0A9N9K5Z9"/>
<dbReference type="EMBL" id="CAJVQA010040947">
    <property type="protein sequence ID" value="CAG8813500.1"/>
    <property type="molecule type" value="Genomic_DNA"/>
</dbReference>
<organism evidence="1 2">
    <name type="scientific">Cetraspora pellucida</name>
    <dbReference type="NCBI Taxonomy" id="1433469"/>
    <lineage>
        <taxon>Eukaryota</taxon>
        <taxon>Fungi</taxon>
        <taxon>Fungi incertae sedis</taxon>
        <taxon>Mucoromycota</taxon>
        <taxon>Glomeromycotina</taxon>
        <taxon>Glomeromycetes</taxon>
        <taxon>Diversisporales</taxon>
        <taxon>Gigasporaceae</taxon>
        <taxon>Cetraspora</taxon>
    </lineage>
</organism>
<reference evidence="1" key="1">
    <citation type="submission" date="2021-06" db="EMBL/GenBank/DDBJ databases">
        <authorList>
            <person name="Kallberg Y."/>
            <person name="Tangrot J."/>
            <person name="Rosling A."/>
        </authorList>
    </citation>
    <scope>NUCLEOTIDE SEQUENCE</scope>
    <source>
        <strain evidence="1">FL966</strain>
    </source>
</reference>
<accession>A0A9N9K5Z9</accession>
<gene>
    <name evidence="1" type="ORF">CPELLU_LOCUS18920</name>
</gene>
<keyword evidence="2" id="KW-1185">Reference proteome</keyword>